<keyword evidence="3" id="KW-1185">Reference proteome</keyword>
<feature type="region of interest" description="Disordered" evidence="1">
    <location>
        <begin position="236"/>
        <end position="261"/>
    </location>
</feature>
<evidence type="ECO:0000313" key="2">
    <source>
        <dbReference type="EMBL" id="KAI0291176.1"/>
    </source>
</evidence>
<comment type="caution">
    <text evidence="2">The sequence shown here is derived from an EMBL/GenBank/DDBJ whole genome shotgun (WGS) entry which is preliminary data.</text>
</comment>
<evidence type="ECO:0000256" key="1">
    <source>
        <dbReference type="SAM" id="MobiDB-lite"/>
    </source>
</evidence>
<evidence type="ECO:0000313" key="3">
    <source>
        <dbReference type="Proteomes" id="UP001203297"/>
    </source>
</evidence>
<protein>
    <submittedName>
        <fullName evidence="2">Uncharacterized protein</fullName>
    </submittedName>
</protein>
<feature type="compositionally biased region" description="Acidic residues" evidence="1">
    <location>
        <begin position="247"/>
        <end position="257"/>
    </location>
</feature>
<proteinExistence type="predicted"/>
<dbReference type="Pfam" id="PF18759">
    <property type="entry name" value="Plavaka"/>
    <property type="match status" value="1"/>
</dbReference>
<gene>
    <name evidence="2" type="ORF">B0F90DRAFT_1824161</name>
</gene>
<dbReference type="InterPro" id="IPR041078">
    <property type="entry name" value="Plavaka"/>
</dbReference>
<dbReference type="AlphaFoldDB" id="A0AAD4QHK5"/>
<reference evidence="2" key="1">
    <citation type="journal article" date="2022" name="New Phytol.">
        <title>Evolutionary transition to the ectomycorrhizal habit in the genomes of a hyperdiverse lineage of mushroom-forming fungi.</title>
        <authorList>
            <person name="Looney B."/>
            <person name="Miyauchi S."/>
            <person name="Morin E."/>
            <person name="Drula E."/>
            <person name="Courty P.E."/>
            <person name="Kohler A."/>
            <person name="Kuo A."/>
            <person name="LaButti K."/>
            <person name="Pangilinan J."/>
            <person name="Lipzen A."/>
            <person name="Riley R."/>
            <person name="Andreopoulos W."/>
            <person name="He G."/>
            <person name="Johnson J."/>
            <person name="Nolan M."/>
            <person name="Tritt A."/>
            <person name="Barry K.W."/>
            <person name="Grigoriev I.V."/>
            <person name="Nagy L.G."/>
            <person name="Hibbett D."/>
            <person name="Henrissat B."/>
            <person name="Matheny P.B."/>
            <person name="Labbe J."/>
            <person name="Martin F.M."/>
        </authorList>
    </citation>
    <scope>NUCLEOTIDE SEQUENCE</scope>
    <source>
        <strain evidence="2">BPL690</strain>
    </source>
</reference>
<dbReference type="Proteomes" id="UP001203297">
    <property type="component" value="Unassembled WGS sequence"/>
</dbReference>
<sequence>MPTIPRTRALTEELADFLDSKTLWNQYGIDDDIIPFTNDFPRADIHAMLSPDLLHQVIKGMFKDHLVTWVGEYLLQEHGESKSRKILDEIDHRIAAVPAFSGLRRFPQDRRFKQWTGDDTKALMKVYLPSIVGFVPNEMVTCIATSLDVYYLVHCQNINEDSLKNLDLALIKFIDLREIFRVTGILKKPWRRSNRYHALGQMLMTNQRLDKLSAMGSDFVAHSMLPAGHIPPQNISYIYQPNNDTSREDDDESDDENGGAVDEKNVLGHVILARSPARRYPQSLEELSNVVNEPNLPYLTQLFLLDQLHLNDTSLPPITSKISVFHSAVATFFAPSDPSGIYGMRRERVHSTPSWQGKGPRRDCAFVVEDEAKPGMQGLNIVHVQLMFSFKYNNIEYPCSLVDWFTRVSIDNTTGMWVVQLDIEGGRQRKAVVHLDAFLRAAHLIPVYDSNPLPLHRLTDSYSLDTFKLFYVNKYIDHHAHEIAF</sequence>
<organism evidence="2 3">
    <name type="scientific">Multifurca ochricompacta</name>
    <dbReference type="NCBI Taxonomy" id="376703"/>
    <lineage>
        <taxon>Eukaryota</taxon>
        <taxon>Fungi</taxon>
        <taxon>Dikarya</taxon>
        <taxon>Basidiomycota</taxon>
        <taxon>Agaricomycotina</taxon>
        <taxon>Agaricomycetes</taxon>
        <taxon>Russulales</taxon>
        <taxon>Russulaceae</taxon>
        <taxon>Multifurca</taxon>
    </lineage>
</organism>
<dbReference type="EMBL" id="WTXG01000172">
    <property type="protein sequence ID" value="KAI0291176.1"/>
    <property type="molecule type" value="Genomic_DNA"/>
</dbReference>
<accession>A0AAD4QHK5</accession>
<name>A0AAD4QHK5_9AGAM</name>